<gene>
    <name evidence="1" type="ORF">B0H16DRAFT_378418</name>
</gene>
<protein>
    <submittedName>
        <fullName evidence="1">Uncharacterized protein</fullName>
    </submittedName>
</protein>
<organism evidence="1 2">
    <name type="scientific">Mycena metata</name>
    <dbReference type="NCBI Taxonomy" id="1033252"/>
    <lineage>
        <taxon>Eukaryota</taxon>
        <taxon>Fungi</taxon>
        <taxon>Dikarya</taxon>
        <taxon>Basidiomycota</taxon>
        <taxon>Agaricomycotina</taxon>
        <taxon>Agaricomycetes</taxon>
        <taxon>Agaricomycetidae</taxon>
        <taxon>Agaricales</taxon>
        <taxon>Marasmiineae</taxon>
        <taxon>Mycenaceae</taxon>
        <taxon>Mycena</taxon>
    </lineage>
</organism>
<dbReference type="EMBL" id="JARKIB010000233">
    <property type="protein sequence ID" value="KAJ7721131.1"/>
    <property type="molecule type" value="Genomic_DNA"/>
</dbReference>
<evidence type="ECO:0000313" key="1">
    <source>
        <dbReference type="EMBL" id="KAJ7721131.1"/>
    </source>
</evidence>
<name>A0AAD7HI61_9AGAR</name>
<dbReference type="Proteomes" id="UP001215598">
    <property type="component" value="Unassembled WGS sequence"/>
</dbReference>
<dbReference type="AlphaFoldDB" id="A0AAD7HI61"/>
<evidence type="ECO:0000313" key="2">
    <source>
        <dbReference type="Proteomes" id="UP001215598"/>
    </source>
</evidence>
<reference evidence="1" key="1">
    <citation type="submission" date="2023-03" db="EMBL/GenBank/DDBJ databases">
        <title>Massive genome expansion in bonnet fungi (Mycena s.s.) driven by repeated elements and novel gene families across ecological guilds.</title>
        <authorList>
            <consortium name="Lawrence Berkeley National Laboratory"/>
            <person name="Harder C.B."/>
            <person name="Miyauchi S."/>
            <person name="Viragh M."/>
            <person name="Kuo A."/>
            <person name="Thoen E."/>
            <person name="Andreopoulos B."/>
            <person name="Lu D."/>
            <person name="Skrede I."/>
            <person name="Drula E."/>
            <person name="Henrissat B."/>
            <person name="Morin E."/>
            <person name="Kohler A."/>
            <person name="Barry K."/>
            <person name="LaButti K."/>
            <person name="Morin E."/>
            <person name="Salamov A."/>
            <person name="Lipzen A."/>
            <person name="Mereny Z."/>
            <person name="Hegedus B."/>
            <person name="Baldrian P."/>
            <person name="Stursova M."/>
            <person name="Weitz H."/>
            <person name="Taylor A."/>
            <person name="Grigoriev I.V."/>
            <person name="Nagy L.G."/>
            <person name="Martin F."/>
            <person name="Kauserud H."/>
        </authorList>
    </citation>
    <scope>NUCLEOTIDE SEQUENCE</scope>
    <source>
        <strain evidence="1">CBHHK182m</strain>
    </source>
</reference>
<keyword evidence="2" id="KW-1185">Reference proteome</keyword>
<sequence>MHLKPNKSWTWSLNYQNSSFLLLATFIQCQHDASDIHCPQTPLSASSSLHSARRLPRPLLLPRWRLRRAAFDADCFQTRCGAAYGNRDHDGVGHAHRYAFCPPHPHRETEGKGKLAQERFVQEERGTAVARTAHLPPQRPAVRGPFRCAPHPRAHRARRSAMGAQARVRLHLPPPSRRRVHPSLRPLAISDDFPQEGQPPPVGLSWAQRTDARLQWHGSNTRIWHAADGRWKEAHRVGLHFLWRRSPEGHGKYAGLSRYSSGHSRRAFETAHS</sequence>
<accession>A0AAD7HI61</accession>
<comment type="caution">
    <text evidence="1">The sequence shown here is derived from an EMBL/GenBank/DDBJ whole genome shotgun (WGS) entry which is preliminary data.</text>
</comment>
<proteinExistence type="predicted"/>